<dbReference type="AlphaFoldDB" id="A0A4Y2G0P2"/>
<dbReference type="EMBL" id="BGPR01001155">
    <property type="protein sequence ID" value="GBM46847.1"/>
    <property type="molecule type" value="Genomic_DNA"/>
</dbReference>
<evidence type="ECO:0000313" key="1">
    <source>
        <dbReference type="EMBL" id="GBM46847.1"/>
    </source>
</evidence>
<accession>A0A4Y2G0P2</accession>
<evidence type="ECO:0000313" key="2">
    <source>
        <dbReference type="Proteomes" id="UP000499080"/>
    </source>
</evidence>
<sequence length="78" mass="8444">MGLRDPLTSPASLNSIPCWHLLQVSTASIDTLASFTAFPILTSSGSPKHLLFQQHSIASSWQVSQYSPIDLLASHSSY</sequence>
<comment type="caution">
    <text evidence="1">The sequence shown here is derived from an EMBL/GenBank/DDBJ whole genome shotgun (WGS) entry which is preliminary data.</text>
</comment>
<name>A0A4Y2G0P2_ARAVE</name>
<organism evidence="1 2">
    <name type="scientific">Araneus ventricosus</name>
    <name type="common">Orbweaver spider</name>
    <name type="synonym">Epeira ventricosa</name>
    <dbReference type="NCBI Taxonomy" id="182803"/>
    <lineage>
        <taxon>Eukaryota</taxon>
        <taxon>Metazoa</taxon>
        <taxon>Ecdysozoa</taxon>
        <taxon>Arthropoda</taxon>
        <taxon>Chelicerata</taxon>
        <taxon>Arachnida</taxon>
        <taxon>Araneae</taxon>
        <taxon>Araneomorphae</taxon>
        <taxon>Entelegynae</taxon>
        <taxon>Araneoidea</taxon>
        <taxon>Araneidae</taxon>
        <taxon>Araneus</taxon>
    </lineage>
</organism>
<dbReference type="Proteomes" id="UP000499080">
    <property type="component" value="Unassembled WGS sequence"/>
</dbReference>
<reference evidence="1 2" key="1">
    <citation type="journal article" date="2019" name="Sci. Rep.">
        <title>Orb-weaving spider Araneus ventricosus genome elucidates the spidroin gene catalogue.</title>
        <authorList>
            <person name="Kono N."/>
            <person name="Nakamura H."/>
            <person name="Ohtoshi R."/>
            <person name="Moran D.A.P."/>
            <person name="Shinohara A."/>
            <person name="Yoshida Y."/>
            <person name="Fujiwara M."/>
            <person name="Mori M."/>
            <person name="Tomita M."/>
            <person name="Arakawa K."/>
        </authorList>
    </citation>
    <scope>NUCLEOTIDE SEQUENCE [LARGE SCALE GENOMIC DNA]</scope>
</reference>
<protein>
    <submittedName>
        <fullName evidence="1">Uncharacterized protein</fullName>
    </submittedName>
</protein>
<keyword evidence="2" id="KW-1185">Reference proteome</keyword>
<proteinExistence type="predicted"/>
<gene>
    <name evidence="1" type="ORF">AVEN_112192_1</name>
</gene>